<dbReference type="EMBL" id="JABELX010000009">
    <property type="protein sequence ID" value="NNH72945.1"/>
    <property type="molecule type" value="Genomic_DNA"/>
</dbReference>
<organism evidence="2 3">
    <name type="scientific">Nocardia uniformis</name>
    <dbReference type="NCBI Taxonomy" id="53432"/>
    <lineage>
        <taxon>Bacteria</taxon>
        <taxon>Bacillati</taxon>
        <taxon>Actinomycetota</taxon>
        <taxon>Actinomycetes</taxon>
        <taxon>Mycobacteriales</taxon>
        <taxon>Nocardiaceae</taxon>
        <taxon>Nocardia</taxon>
    </lineage>
</organism>
<comment type="caution">
    <text evidence="2">The sequence shown here is derived from an EMBL/GenBank/DDBJ whole genome shotgun (WGS) entry which is preliminary data.</text>
</comment>
<feature type="compositionally biased region" description="Polar residues" evidence="1">
    <location>
        <begin position="448"/>
        <end position="466"/>
    </location>
</feature>
<evidence type="ECO:0000313" key="2">
    <source>
        <dbReference type="EMBL" id="NNH72945.1"/>
    </source>
</evidence>
<accession>A0A849C9H2</accession>
<dbReference type="SUPFAM" id="SSF56112">
    <property type="entry name" value="Protein kinase-like (PK-like)"/>
    <property type="match status" value="1"/>
</dbReference>
<dbReference type="RefSeq" id="WP_067523534.1">
    <property type="nucleotide sequence ID" value="NZ_JABELX010000009.1"/>
</dbReference>
<evidence type="ECO:0008006" key="4">
    <source>
        <dbReference type="Google" id="ProtNLM"/>
    </source>
</evidence>
<dbReference type="AlphaFoldDB" id="A0A849C9H2"/>
<sequence length="722" mass="78996">MKYPSLREYQLAVQNPTLAFRNDPVLRGGVARTNLLNLPTVASGGFAATFRIDCGGRQWAVRCFHRSDGTDRGLLHRYGHIDAFITGNSDLDFLVPVKYLDDGIIVNGNTFPTVRMQWVDGLPLGVWLEDWAEAPDPHRIDTVRRRIREAVAALRARDAAHGDLQHGNILVRPDDKIWLIDYDGMFLRNLAGLDSIEQGHRNYQHPDRGRHYGADLDVFAAECIDLSLAALARDPSLWKDFGGTGENLLFESTDFANPDSSQLFTRLSAMPEISASTRKFRAACLTEYSQIGAALAGRSTLPTADGHVVSTALIFAAEDAAVLRDMEGQPVTVVGTVTWTKIIETPRGAVALINLGDYKKGDFTIVAYGDVVDALHKQYPGRTRSGDRYLRDVKGLRVAINGTITLYDSDYSSNLTPQIELDRAGLLRILDDDQFRDLTENMHRTHRSTPASPRNSPPTISRATLSPPQQLPKPAPAADRTTARNAALHDLYKNKTGAARKPPQPPATTPRPVPRTRREPPTANQPYNGEPATPAARPTESWPPPPNPPPSPRMPLPQPMPQALPLQQRTQSHRRRGNGRTAFALVACATAAVGVFAAMQRDEIPAPVQFQSPSENVACQIAPDGPEAGVRCDAQEFTYIPPDPAGCADPGYGRTITLTQTSAGFVCTPDTLSAPERPILPLGETKTAGPYTCTSEDDGIACRDNRPGGHRFKITRDAYELE</sequence>
<evidence type="ECO:0000313" key="3">
    <source>
        <dbReference type="Proteomes" id="UP000586827"/>
    </source>
</evidence>
<feature type="region of interest" description="Disordered" evidence="1">
    <location>
        <begin position="494"/>
        <end position="576"/>
    </location>
</feature>
<dbReference type="InterPro" id="IPR011009">
    <property type="entry name" value="Kinase-like_dom_sf"/>
</dbReference>
<keyword evidence="3" id="KW-1185">Reference proteome</keyword>
<dbReference type="Proteomes" id="UP000586827">
    <property type="component" value="Unassembled WGS sequence"/>
</dbReference>
<evidence type="ECO:0000256" key="1">
    <source>
        <dbReference type="SAM" id="MobiDB-lite"/>
    </source>
</evidence>
<name>A0A849C9H2_9NOCA</name>
<feature type="region of interest" description="Disordered" evidence="1">
    <location>
        <begin position="442"/>
        <end position="480"/>
    </location>
</feature>
<protein>
    <recommendedName>
        <fullName evidence="4">Protein kinase domain-containing protein</fullName>
    </recommendedName>
</protein>
<proteinExistence type="predicted"/>
<gene>
    <name evidence="2" type="ORF">HLB23_24315</name>
</gene>
<dbReference type="Gene3D" id="1.10.510.10">
    <property type="entry name" value="Transferase(Phosphotransferase) domain 1"/>
    <property type="match status" value="1"/>
</dbReference>
<reference evidence="2 3" key="1">
    <citation type="submission" date="2020-05" db="EMBL/GenBank/DDBJ databases">
        <title>MicrobeNet Type strains.</title>
        <authorList>
            <person name="Nicholson A.C."/>
        </authorList>
    </citation>
    <scope>NUCLEOTIDE SEQUENCE [LARGE SCALE GENOMIC DNA]</scope>
    <source>
        <strain evidence="2 3">JCM 3224</strain>
    </source>
</reference>
<feature type="compositionally biased region" description="Pro residues" evidence="1">
    <location>
        <begin position="502"/>
        <end position="513"/>
    </location>
</feature>
<feature type="compositionally biased region" description="Pro residues" evidence="1">
    <location>
        <begin position="541"/>
        <end position="562"/>
    </location>
</feature>